<accession>A0A6H5HQJ2</accession>
<name>A0A6H5HQJ2_9HEMI</name>
<feature type="non-terminal residue" evidence="1">
    <location>
        <position position="56"/>
    </location>
</feature>
<gene>
    <name evidence="1" type="ORF">NTEN_LOCUS22835</name>
</gene>
<sequence>MIWQHWTGSKPGRSKMSWEKVTGGSTFCVFGCDEHLNFEQRQFMFTEHLKCANFVV</sequence>
<protein>
    <submittedName>
        <fullName evidence="1">Uncharacterized protein</fullName>
    </submittedName>
</protein>
<dbReference type="AlphaFoldDB" id="A0A6H5HQJ2"/>
<evidence type="ECO:0000313" key="1">
    <source>
        <dbReference type="EMBL" id="CAB0019123.1"/>
    </source>
</evidence>
<dbReference type="Proteomes" id="UP000479000">
    <property type="component" value="Unassembled WGS sequence"/>
</dbReference>
<dbReference type="EMBL" id="CADCXU010033789">
    <property type="protein sequence ID" value="CAB0019123.1"/>
    <property type="molecule type" value="Genomic_DNA"/>
</dbReference>
<evidence type="ECO:0000313" key="2">
    <source>
        <dbReference type="Proteomes" id="UP000479000"/>
    </source>
</evidence>
<proteinExistence type="predicted"/>
<keyword evidence="2" id="KW-1185">Reference proteome</keyword>
<reference evidence="1 2" key="1">
    <citation type="submission" date="2020-02" db="EMBL/GenBank/DDBJ databases">
        <authorList>
            <person name="Ferguson B K."/>
        </authorList>
    </citation>
    <scope>NUCLEOTIDE SEQUENCE [LARGE SCALE GENOMIC DNA]</scope>
</reference>
<organism evidence="1 2">
    <name type="scientific">Nesidiocoris tenuis</name>
    <dbReference type="NCBI Taxonomy" id="355587"/>
    <lineage>
        <taxon>Eukaryota</taxon>
        <taxon>Metazoa</taxon>
        <taxon>Ecdysozoa</taxon>
        <taxon>Arthropoda</taxon>
        <taxon>Hexapoda</taxon>
        <taxon>Insecta</taxon>
        <taxon>Pterygota</taxon>
        <taxon>Neoptera</taxon>
        <taxon>Paraneoptera</taxon>
        <taxon>Hemiptera</taxon>
        <taxon>Heteroptera</taxon>
        <taxon>Panheteroptera</taxon>
        <taxon>Cimicomorpha</taxon>
        <taxon>Miridae</taxon>
        <taxon>Dicyphina</taxon>
        <taxon>Nesidiocoris</taxon>
    </lineage>
</organism>